<name>A0AAD4SJR8_9MAGN</name>
<sequence length="156" mass="16980">MALRFPQLSWWSWRGKNRETTTCASSNGSNSSLDSNSGVREFSSVKMPKKKWKSRDERRIDREFDIVLVPSDGGCLSGSESDDSDWSVGWNEPHGFDFTSDDKTESFAVLVPCYGRGGGGTRGGDVSLANSGNSRNKLLGAIVEPTDGCSAWLDSS</sequence>
<comment type="caution">
    <text evidence="2">The sequence shown here is derived from an EMBL/GenBank/DDBJ whole genome shotgun (WGS) entry which is preliminary data.</text>
</comment>
<keyword evidence="3" id="KW-1185">Reference proteome</keyword>
<evidence type="ECO:0000313" key="3">
    <source>
        <dbReference type="Proteomes" id="UP001202328"/>
    </source>
</evidence>
<dbReference type="PANTHER" id="PTHR34464">
    <property type="entry name" value="OS09G0376300 PROTEIN"/>
    <property type="match status" value="1"/>
</dbReference>
<dbReference type="PANTHER" id="PTHR34464:SF3">
    <property type="entry name" value="OS09G0376300 PROTEIN"/>
    <property type="match status" value="1"/>
</dbReference>
<dbReference type="Proteomes" id="UP001202328">
    <property type="component" value="Unassembled WGS sequence"/>
</dbReference>
<dbReference type="EMBL" id="JAJJMB010010359">
    <property type="protein sequence ID" value="KAI3909144.1"/>
    <property type="molecule type" value="Genomic_DNA"/>
</dbReference>
<reference evidence="2" key="1">
    <citation type="submission" date="2022-04" db="EMBL/GenBank/DDBJ databases">
        <title>A functionally conserved STORR gene fusion in Papaver species that diverged 16.8 million years ago.</title>
        <authorList>
            <person name="Catania T."/>
        </authorList>
    </citation>
    <scope>NUCLEOTIDE SEQUENCE</scope>
    <source>
        <strain evidence="2">S-188037</strain>
    </source>
</reference>
<dbReference type="AlphaFoldDB" id="A0AAD4SJR8"/>
<feature type="compositionally biased region" description="Low complexity" evidence="1">
    <location>
        <begin position="25"/>
        <end position="37"/>
    </location>
</feature>
<proteinExistence type="predicted"/>
<protein>
    <submittedName>
        <fullName evidence="2">Uncharacterized protein</fullName>
    </submittedName>
</protein>
<accession>A0AAD4SJR8</accession>
<feature type="region of interest" description="Disordered" evidence="1">
    <location>
        <begin position="19"/>
        <end position="56"/>
    </location>
</feature>
<gene>
    <name evidence="2" type="ORF">MKW98_012881</name>
</gene>
<organism evidence="2 3">
    <name type="scientific">Papaver atlanticum</name>
    <dbReference type="NCBI Taxonomy" id="357466"/>
    <lineage>
        <taxon>Eukaryota</taxon>
        <taxon>Viridiplantae</taxon>
        <taxon>Streptophyta</taxon>
        <taxon>Embryophyta</taxon>
        <taxon>Tracheophyta</taxon>
        <taxon>Spermatophyta</taxon>
        <taxon>Magnoliopsida</taxon>
        <taxon>Ranunculales</taxon>
        <taxon>Papaveraceae</taxon>
        <taxon>Papaveroideae</taxon>
        <taxon>Papaver</taxon>
    </lineage>
</organism>
<evidence type="ECO:0000313" key="2">
    <source>
        <dbReference type="EMBL" id="KAI3909144.1"/>
    </source>
</evidence>
<evidence type="ECO:0000256" key="1">
    <source>
        <dbReference type="SAM" id="MobiDB-lite"/>
    </source>
</evidence>